<name>M1X018_9NOST</name>
<keyword evidence="2" id="KW-1185">Reference proteome</keyword>
<dbReference type="EMBL" id="CAIY01000077">
    <property type="protein sequence ID" value="CCH68062.1"/>
    <property type="molecule type" value="Genomic_DNA"/>
</dbReference>
<dbReference type="Proteomes" id="UP000053051">
    <property type="component" value="Unassembled WGS sequence"/>
</dbReference>
<accession>M1X018</accession>
<comment type="caution">
    <text evidence="1">The sequence shown here is derived from an EMBL/GenBank/DDBJ whole genome shotgun (WGS) entry which is preliminary data.</text>
</comment>
<evidence type="ECO:0000313" key="2">
    <source>
        <dbReference type="Proteomes" id="UP000053051"/>
    </source>
</evidence>
<sequence>MLLILNRPPQLVIDNFSNATGATSLDDVLHGLSQLARQRLIKEIKDVHQGIKHHIIDIGLDILHSVDKLPLPQTTPDKRITNLINSLQKFTPDNIDQAVQLLNIMFPPQGTKVSSILQSQGDEHHILGITFEISDIQGNIASKLYTVWEDEKCQSSYQGLKDRYRELLKPAIRWLAIELSRREIIAGGSQFNSSSQRQAYQAKVYNFFGVFSQNSGQSHGGLFYKLAIEDLQDAILVDPNWYQPYENLAETYALIAGQEKGEESVYLYNQAVTNYNLAIALFANRDVGVTGR</sequence>
<protein>
    <submittedName>
        <fullName evidence="1">Uncharacterized protein</fullName>
    </submittedName>
</protein>
<dbReference type="STRING" id="1165094.RINTHH_19070"/>
<reference evidence="1 2" key="1">
    <citation type="submission" date="2012-05" db="EMBL/GenBank/DDBJ databases">
        <authorList>
            <person name="Hilton J."/>
        </authorList>
    </citation>
    <scope>NUCLEOTIDE SEQUENCE [LARGE SCALE GENOMIC DNA]</scope>
    <source>
        <strain evidence="1 2">HH01</strain>
    </source>
</reference>
<proteinExistence type="predicted"/>
<gene>
    <name evidence="1" type="ORF">RINTHH_19070</name>
</gene>
<reference evidence="2" key="2">
    <citation type="submission" date="2016-01" db="EMBL/GenBank/DDBJ databases">
        <title>Diatom-associated endosymboitic cyanobacterium lacks core nitrogen metabolism enzymes.</title>
        <authorList>
            <person name="Hilton J.A."/>
            <person name="Foster R.A."/>
            <person name="Tripp H.J."/>
            <person name="Carter B.J."/>
            <person name="Zehr J.P."/>
            <person name="Villareal T.A."/>
        </authorList>
    </citation>
    <scope>NUCLEOTIDE SEQUENCE [LARGE SCALE GENOMIC DNA]</scope>
    <source>
        <strain evidence="2">HH01</strain>
    </source>
</reference>
<dbReference type="AlphaFoldDB" id="M1X018"/>
<dbReference type="SUPFAM" id="SSF48452">
    <property type="entry name" value="TPR-like"/>
    <property type="match status" value="1"/>
</dbReference>
<dbReference type="Gene3D" id="1.25.40.10">
    <property type="entry name" value="Tetratricopeptide repeat domain"/>
    <property type="match status" value="1"/>
</dbReference>
<dbReference type="InterPro" id="IPR011990">
    <property type="entry name" value="TPR-like_helical_dom_sf"/>
</dbReference>
<organism evidence="1 2">
    <name type="scientific">Richelia intracellularis HH01</name>
    <dbReference type="NCBI Taxonomy" id="1165094"/>
    <lineage>
        <taxon>Bacteria</taxon>
        <taxon>Bacillati</taxon>
        <taxon>Cyanobacteriota</taxon>
        <taxon>Cyanophyceae</taxon>
        <taxon>Nostocales</taxon>
        <taxon>Nostocaceae</taxon>
        <taxon>Richelia</taxon>
    </lineage>
</organism>
<evidence type="ECO:0000313" key="1">
    <source>
        <dbReference type="EMBL" id="CCH68062.1"/>
    </source>
</evidence>